<keyword evidence="2" id="KW-0812">Transmembrane</keyword>
<dbReference type="EMBL" id="LR590484">
    <property type="protein sequence ID" value="VTR32114.1"/>
    <property type="molecule type" value="Genomic_DNA"/>
</dbReference>
<proteinExistence type="predicted"/>
<name>A0A4U9UQI5_9SPHI</name>
<dbReference type="Proteomes" id="UP001566204">
    <property type="component" value="Unassembled WGS sequence"/>
</dbReference>
<reference evidence="4 5" key="1">
    <citation type="submission" date="2019-05" db="EMBL/GenBank/DDBJ databases">
        <authorList>
            <consortium name="Pathogen Informatics"/>
        </authorList>
    </citation>
    <scope>NUCLEOTIDE SEQUENCE [LARGE SCALE GENOMIC DNA]</scope>
    <source>
        <strain evidence="4 5">NCTC11429</strain>
    </source>
</reference>
<organism evidence="4 5">
    <name type="scientific">Sphingobacterium thalpophilum</name>
    <dbReference type="NCBI Taxonomy" id="259"/>
    <lineage>
        <taxon>Bacteria</taxon>
        <taxon>Pseudomonadati</taxon>
        <taxon>Bacteroidota</taxon>
        <taxon>Sphingobacteriia</taxon>
        <taxon>Sphingobacteriales</taxon>
        <taxon>Sphingobacteriaceae</taxon>
        <taxon>Sphingobacterium</taxon>
    </lineage>
</organism>
<protein>
    <submittedName>
        <fullName evidence="4">Uncharacterized protein</fullName>
    </submittedName>
</protein>
<keyword evidence="2" id="KW-0472">Membrane</keyword>
<dbReference type="Proteomes" id="UP000308196">
    <property type="component" value="Chromosome"/>
</dbReference>
<dbReference type="RefSeq" id="WP_051607243.1">
    <property type="nucleotide sequence ID" value="NZ_CP141191.1"/>
</dbReference>
<feature type="region of interest" description="Disordered" evidence="1">
    <location>
        <begin position="252"/>
        <end position="281"/>
    </location>
</feature>
<feature type="compositionally biased region" description="Acidic residues" evidence="1">
    <location>
        <begin position="260"/>
        <end position="269"/>
    </location>
</feature>
<dbReference type="EMBL" id="JBEOQB010000001">
    <property type="protein sequence ID" value="MEZ0450396.1"/>
    <property type="molecule type" value="Genomic_DNA"/>
</dbReference>
<evidence type="ECO:0000313" key="3">
    <source>
        <dbReference type="EMBL" id="MEZ0450396.1"/>
    </source>
</evidence>
<keyword evidence="6" id="KW-1185">Reference proteome</keyword>
<evidence type="ECO:0000313" key="5">
    <source>
        <dbReference type="Proteomes" id="UP000308196"/>
    </source>
</evidence>
<dbReference type="AlphaFoldDB" id="A0A4U9UQI5"/>
<accession>A0A4U9UQI5</accession>
<dbReference type="GeneID" id="78461745"/>
<reference evidence="3 6" key="2">
    <citation type="submission" date="2024-06" db="EMBL/GenBank/DDBJ databases">
        <title>Soil Sphingobacterium thalpophilum.</title>
        <authorList>
            <person name="Yang J."/>
            <person name="Li J."/>
        </authorList>
    </citation>
    <scope>NUCLEOTIDE SEQUENCE [LARGE SCALE GENOMIC DNA]</scope>
    <source>
        <strain evidence="3 6">22g91tb</strain>
    </source>
</reference>
<evidence type="ECO:0000256" key="2">
    <source>
        <dbReference type="SAM" id="Phobius"/>
    </source>
</evidence>
<dbReference type="STRING" id="1123265.GCA_000686625_04965"/>
<feature type="compositionally biased region" description="Polar residues" evidence="1">
    <location>
        <begin position="270"/>
        <end position="281"/>
    </location>
</feature>
<evidence type="ECO:0000313" key="6">
    <source>
        <dbReference type="Proteomes" id="UP001566204"/>
    </source>
</evidence>
<feature type="transmembrane region" description="Helical" evidence="2">
    <location>
        <begin position="23"/>
        <end position="43"/>
    </location>
</feature>
<dbReference type="KEGG" id="stha:NCTC11429_00961"/>
<evidence type="ECO:0000313" key="4">
    <source>
        <dbReference type="EMBL" id="VTR32114.1"/>
    </source>
</evidence>
<evidence type="ECO:0000256" key="1">
    <source>
        <dbReference type="SAM" id="MobiDB-lite"/>
    </source>
</evidence>
<gene>
    <name evidence="3" type="ORF">ABTW24_02185</name>
    <name evidence="4" type="ORF">NCTC11429_00961</name>
</gene>
<keyword evidence="2" id="KW-1133">Transmembrane helix</keyword>
<sequence>MKRVFDEETATAQPSQPNKQKKGFIVAGIILVFAALATGGYYYTLEQPVDSVPSADSVATEVAGFGQVDPKDTGDADGWSSLEDVMHWNNAIFTIPEYDNIALRYRRGITKIFMGNNYLEPADDKPVYKFTRIKDRAKHVFCYGNFTDRNDANDWNKEMAFLVEKNDYQSSAIWIISAKGDILFWKEYSNELPLINSFKKGQKIYMNEMKLVPSPADGIIIKNKASKYALLYNKETKTFDSYYQYNDDEIRETTTPEEGPYIEELEDITADSTQSGANSNE</sequence>